<dbReference type="EMBL" id="CP032452">
    <property type="protein sequence ID" value="QEZ67607.1"/>
    <property type="molecule type" value="Genomic_DNA"/>
</dbReference>
<proteinExistence type="predicted"/>
<organism evidence="1 2">
    <name type="scientific">Paraclostridium bifermentans</name>
    <name type="common">Clostridium bifermentans</name>
    <dbReference type="NCBI Taxonomy" id="1490"/>
    <lineage>
        <taxon>Bacteria</taxon>
        <taxon>Bacillati</taxon>
        <taxon>Bacillota</taxon>
        <taxon>Clostridia</taxon>
        <taxon>Peptostreptococcales</taxon>
        <taxon>Peptostreptococcaceae</taxon>
        <taxon>Paraclostridium</taxon>
    </lineage>
</organism>
<protein>
    <recommendedName>
        <fullName evidence="3">Sporulation protein</fullName>
    </recommendedName>
</protein>
<dbReference type="PANTHER" id="PTHR40053:SF1">
    <property type="entry name" value="SPORULATION-CONTROL PROTEIN SPO0M"/>
    <property type="match status" value="1"/>
</dbReference>
<evidence type="ECO:0000313" key="2">
    <source>
        <dbReference type="Proteomes" id="UP000326961"/>
    </source>
</evidence>
<dbReference type="RefSeq" id="WP_150885341.1">
    <property type="nucleotide sequence ID" value="NZ_CP032452.1"/>
</dbReference>
<evidence type="ECO:0008006" key="3">
    <source>
        <dbReference type="Google" id="ProtNLM"/>
    </source>
</evidence>
<dbReference type="AlphaFoldDB" id="A0A5P3X9E3"/>
<gene>
    <name evidence="1" type="ORF">D4A35_01190</name>
</gene>
<dbReference type="Proteomes" id="UP000326961">
    <property type="component" value="Chromosome"/>
</dbReference>
<accession>A0A5P3X9E3</accession>
<evidence type="ECO:0000313" key="1">
    <source>
        <dbReference type="EMBL" id="QEZ67607.1"/>
    </source>
</evidence>
<sequence>MSNLNEIKLKTFINSREIYPDEDIEGVCVLSGLDLNKKLHDIKIYIKTNYIKDKYKNIGGKKVVLQKVEINLDKSITEGGLVKVPFKFKVNKKVPVSIHKSHIWIKTCLKENGKNKLEEKYYIDILPPKYIENTIYVIENLGFSLIEVENKYTENKYDNLPFIQCFKFRKLKEALDQNENDIEIFFKQKKEFIEVYLNQNIKVTFEYKYINDLNYLTNKIYSVIKFKI</sequence>
<reference evidence="1 2" key="1">
    <citation type="submission" date="2018-09" db="EMBL/GenBank/DDBJ databases">
        <title>A clostridial neurotoxin that targets Anopheles mosquitoes.</title>
        <authorList>
            <person name="Contreras E."/>
            <person name="Masuyer G."/>
            <person name="Qureshi N."/>
            <person name="Chawla S."/>
            <person name="Lim H.L."/>
            <person name="Chen J."/>
            <person name="Stenmark P."/>
            <person name="Gill S."/>
        </authorList>
    </citation>
    <scope>NUCLEOTIDE SEQUENCE [LARGE SCALE GENOMIC DNA]</scope>
    <source>
        <strain evidence="1 2">Cbm</strain>
    </source>
</reference>
<dbReference type="PANTHER" id="PTHR40053">
    <property type="entry name" value="SPORULATION-CONTROL PROTEIN SPO0M"/>
    <property type="match status" value="1"/>
</dbReference>
<name>A0A5P3X9E3_PARBF</name>
<dbReference type="Pfam" id="PF07070">
    <property type="entry name" value="Spo0M"/>
    <property type="match status" value="1"/>
</dbReference>
<dbReference type="InterPro" id="IPR009776">
    <property type="entry name" value="Spore_0_M"/>
</dbReference>